<evidence type="ECO:0000313" key="3">
    <source>
        <dbReference type="Proteomes" id="UP000238479"/>
    </source>
</evidence>
<keyword evidence="3" id="KW-1185">Reference proteome</keyword>
<evidence type="ECO:0000313" key="2">
    <source>
        <dbReference type="EMBL" id="PRQ38241.1"/>
    </source>
</evidence>
<keyword evidence="1" id="KW-0472">Membrane</keyword>
<dbReference type="Proteomes" id="UP000238479">
    <property type="component" value="Chromosome 4"/>
</dbReference>
<keyword evidence="1" id="KW-0812">Transmembrane</keyword>
<gene>
    <name evidence="2" type="ORF">RchiOBHm_Chr4g0411611</name>
</gene>
<name>A0A2P6QVQ0_ROSCH</name>
<feature type="transmembrane region" description="Helical" evidence="1">
    <location>
        <begin position="12"/>
        <end position="35"/>
    </location>
</feature>
<evidence type="ECO:0000256" key="1">
    <source>
        <dbReference type="SAM" id="Phobius"/>
    </source>
</evidence>
<protein>
    <submittedName>
        <fullName evidence="2">Uncharacterized protein</fullName>
    </submittedName>
</protein>
<comment type="caution">
    <text evidence="2">The sequence shown here is derived from an EMBL/GenBank/DDBJ whole genome shotgun (WGS) entry which is preliminary data.</text>
</comment>
<accession>A0A2P6QVQ0</accession>
<dbReference type="Gramene" id="PRQ38241">
    <property type="protein sequence ID" value="PRQ38241"/>
    <property type="gene ID" value="RchiOBHm_Chr4g0411611"/>
</dbReference>
<organism evidence="2 3">
    <name type="scientific">Rosa chinensis</name>
    <name type="common">China rose</name>
    <dbReference type="NCBI Taxonomy" id="74649"/>
    <lineage>
        <taxon>Eukaryota</taxon>
        <taxon>Viridiplantae</taxon>
        <taxon>Streptophyta</taxon>
        <taxon>Embryophyta</taxon>
        <taxon>Tracheophyta</taxon>
        <taxon>Spermatophyta</taxon>
        <taxon>Magnoliopsida</taxon>
        <taxon>eudicotyledons</taxon>
        <taxon>Gunneridae</taxon>
        <taxon>Pentapetalae</taxon>
        <taxon>rosids</taxon>
        <taxon>fabids</taxon>
        <taxon>Rosales</taxon>
        <taxon>Rosaceae</taxon>
        <taxon>Rosoideae</taxon>
        <taxon>Rosoideae incertae sedis</taxon>
        <taxon>Rosa</taxon>
    </lineage>
</organism>
<dbReference type="EMBL" id="PDCK01000042">
    <property type="protein sequence ID" value="PRQ38241.1"/>
    <property type="molecule type" value="Genomic_DNA"/>
</dbReference>
<keyword evidence="1" id="KW-1133">Transmembrane helix</keyword>
<proteinExistence type="predicted"/>
<sequence length="44" mass="5287">MSFLITNITSAFFMLRVFSHLLFLSYILFLFILVVDYNQFSNFL</sequence>
<dbReference type="AlphaFoldDB" id="A0A2P6QVQ0"/>
<reference evidence="2 3" key="1">
    <citation type="journal article" date="2018" name="Nat. Genet.">
        <title>The Rosa genome provides new insights in the design of modern roses.</title>
        <authorList>
            <person name="Bendahmane M."/>
        </authorList>
    </citation>
    <scope>NUCLEOTIDE SEQUENCE [LARGE SCALE GENOMIC DNA]</scope>
    <source>
        <strain evidence="3">cv. Old Blush</strain>
    </source>
</reference>